<dbReference type="AlphaFoldDB" id="A0A4C1X5M4"/>
<dbReference type="Proteomes" id="UP000299102">
    <property type="component" value="Unassembled WGS sequence"/>
</dbReference>
<evidence type="ECO:0000313" key="1">
    <source>
        <dbReference type="EMBL" id="GBP59066.1"/>
    </source>
</evidence>
<evidence type="ECO:0000313" key="2">
    <source>
        <dbReference type="Proteomes" id="UP000299102"/>
    </source>
</evidence>
<organism evidence="1 2">
    <name type="scientific">Eumeta variegata</name>
    <name type="common">Bagworm moth</name>
    <name type="synonym">Eumeta japonica</name>
    <dbReference type="NCBI Taxonomy" id="151549"/>
    <lineage>
        <taxon>Eukaryota</taxon>
        <taxon>Metazoa</taxon>
        <taxon>Ecdysozoa</taxon>
        <taxon>Arthropoda</taxon>
        <taxon>Hexapoda</taxon>
        <taxon>Insecta</taxon>
        <taxon>Pterygota</taxon>
        <taxon>Neoptera</taxon>
        <taxon>Endopterygota</taxon>
        <taxon>Lepidoptera</taxon>
        <taxon>Glossata</taxon>
        <taxon>Ditrysia</taxon>
        <taxon>Tineoidea</taxon>
        <taxon>Psychidae</taxon>
        <taxon>Oiketicinae</taxon>
        <taxon>Eumeta</taxon>
    </lineage>
</organism>
<name>A0A4C1X5M4_EUMVA</name>
<keyword evidence="2" id="KW-1185">Reference proteome</keyword>
<reference evidence="1 2" key="1">
    <citation type="journal article" date="2019" name="Commun. Biol.">
        <title>The bagworm genome reveals a unique fibroin gene that provides high tensile strength.</title>
        <authorList>
            <person name="Kono N."/>
            <person name="Nakamura H."/>
            <person name="Ohtoshi R."/>
            <person name="Tomita M."/>
            <person name="Numata K."/>
            <person name="Arakawa K."/>
        </authorList>
    </citation>
    <scope>NUCLEOTIDE SEQUENCE [LARGE SCALE GENOMIC DNA]</scope>
</reference>
<accession>A0A4C1X5M4</accession>
<comment type="caution">
    <text evidence="1">The sequence shown here is derived from an EMBL/GenBank/DDBJ whole genome shotgun (WGS) entry which is preliminary data.</text>
</comment>
<sequence>MSSITIVSHTKPGRFGGSAVSAALGRIASHAPTGRRSHPASFTAAPHLTRFPTLVRPIYYALTRDLYFLRTFAHSNLSYNTYAGPCTVVFSTLRVSTDVFEGVGRDSES</sequence>
<dbReference type="EMBL" id="BGZK01000751">
    <property type="protein sequence ID" value="GBP59066.1"/>
    <property type="molecule type" value="Genomic_DNA"/>
</dbReference>
<gene>
    <name evidence="1" type="ORF">EVAR_39152_1</name>
</gene>
<protein>
    <submittedName>
        <fullName evidence="1">Uncharacterized protein</fullName>
    </submittedName>
</protein>
<proteinExistence type="predicted"/>